<dbReference type="Proteomes" id="UP001634007">
    <property type="component" value="Unassembled WGS sequence"/>
</dbReference>
<keyword evidence="3" id="KW-1185">Reference proteome</keyword>
<accession>A0ABD3J293</accession>
<name>A0ABD3J293_EUCGL</name>
<reference evidence="2 3" key="1">
    <citation type="submission" date="2024-11" db="EMBL/GenBank/DDBJ databases">
        <title>Chromosome-level genome assembly of Eucalyptus globulus Labill. provides insights into its genome evolution.</title>
        <authorList>
            <person name="Li X."/>
        </authorList>
    </citation>
    <scope>NUCLEOTIDE SEQUENCE [LARGE SCALE GENOMIC DNA]</scope>
    <source>
        <strain evidence="2">CL2024</strain>
        <tissue evidence="2">Fresh tender leaves</tissue>
    </source>
</reference>
<gene>
    <name evidence="2" type="ORF">ACJRO7_005100</name>
</gene>
<protein>
    <submittedName>
        <fullName evidence="2">Uncharacterized protein</fullName>
    </submittedName>
</protein>
<dbReference type="AlphaFoldDB" id="A0ABD3J293"/>
<organism evidence="2 3">
    <name type="scientific">Eucalyptus globulus</name>
    <name type="common">Tasmanian blue gum</name>
    <dbReference type="NCBI Taxonomy" id="34317"/>
    <lineage>
        <taxon>Eukaryota</taxon>
        <taxon>Viridiplantae</taxon>
        <taxon>Streptophyta</taxon>
        <taxon>Embryophyta</taxon>
        <taxon>Tracheophyta</taxon>
        <taxon>Spermatophyta</taxon>
        <taxon>Magnoliopsida</taxon>
        <taxon>eudicotyledons</taxon>
        <taxon>Gunneridae</taxon>
        <taxon>Pentapetalae</taxon>
        <taxon>rosids</taxon>
        <taxon>malvids</taxon>
        <taxon>Myrtales</taxon>
        <taxon>Myrtaceae</taxon>
        <taxon>Myrtoideae</taxon>
        <taxon>Eucalypteae</taxon>
        <taxon>Eucalyptus</taxon>
    </lineage>
</organism>
<feature type="compositionally biased region" description="Polar residues" evidence="1">
    <location>
        <begin position="73"/>
        <end position="85"/>
    </location>
</feature>
<dbReference type="EMBL" id="JBJKBG010000010">
    <property type="protein sequence ID" value="KAL3720214.1"/>
    <property type="molecule type" value="Genomic_DNA"/>
</dbReference>
<feature type="compositionally biased region" description="Polar residues" evidence="1">
    <location>
        <begin position="1"/>
        <end position="14"/>
    </location>
</feature>
<feature type="compositionally biased region" description="Basic and acidic residues" evidence="1">
    <location>
        <begin position="113"/>
        <end position="123"/>
    </location>
</feature>
<evidence type="ECO:0000313" key="2">
    <source>
        <dbReference type="EMBL" id="KAL3720214.1"/>
    </source>
</evidence>
<feature type="region of interest" description="Disordered" evidence="1">
    <location>
        <begin position="1"/>
        <end position="35"/>
    </location>
</feature>
<comment type="caution">
    <text evidence="2">The sequence shown here is derived from an EMBL/GenBank/DDBJ whole genome shotgun (WGS) entry which is preliminary data.</text>
</comment>
<evidence type="ECO:0000313" key="3">
    <source>
        <dbReference type="Proteomes" id="UP001634007"/>
    </source>
</evidence>
<proteinExistence type="predicted"/>
<sequence length="123" mass="13989">MLPKKSFSNSNSYRNKLHGHESQSQESAQSRDWDRGQGARDLYLDLELVLLAHPAMLHSHDDPKYEQEVIGTNAPSRNSVGTQRSKALRPSQRRILSKWPNENSSIVPTQDYDQSHQADGQHV</sequence>
<feature type="compositionally biased region" description="Polar residues" evidence="1">
    <location>
        <begin position="100"/>
        <end position="112"/>
    </location>
</feature>
<feature type="region of interest" description="Disordered" evidence="1">
    <location>
        <begin position="62"/>
        <end position="123"/>
    </location>
</feature>
<evidence type="ECO:0000256" key="1">
    <source>
        <dbReference type="SAM" id="MobiDB-lite"/>
    </source>
</evidence>
<feature type="compositionally biased region" description="Basic and acidic residues" evidence="1">
    <location>
        <begin position="18"/>
        <end position="35"/>
    </location>
</feature>